<evidence type="ECO:0000256" key="2">
    <source>
        <dbReference type="ARBA" id="ARBA00022670"/>
    </source>
</evidence>
<dbReference type="InterPro" id="IPR043504">
    <property type="entry name" value="Peptidase_S1_PA_chymotrypsin"/>
</dbReference>
<proteinExistence type="inferred from homology"/>
<evidence type="ECO:0000256" key="4">
    <source>
        <dbReference type="SAM" id="Phobius"/>
    </source>
</evidence>
<keyword evidence="3" id="KW-0378">Hydrolase</keyword>
<dbReference type="PANTHER" id="PTHR43343">
    <property type="entry name" value="PEPTIDASE S12"/>
    <property type="match status" value="1"/>
</dbReference>
<evidence type="ECO:0000256" key="3">
    <source>
        <dbReference type="ARBA" id="ARBA00022801"/>
    </source>
</evidence>
<dbReference type="Gene3D" id="2.40.10.10">
    <property type="entry name" value="Trypsin-like serine proteases"/>
    <property type="match status" value="2"/>
</dbReference>
<keyword evidence="4" id="KW-0472">Membrane</keyword>
<dbReference type="Proteomes" id="UP000651271">
    <property type="component" value="Unassembled WGS sequence"/>
</dbReference>
<keyword evidence="4" id="KW-0812">Transmembrane</keyword>
<dbReference type="InterPro" id="IPR001940">
    <property type="entry name" value="Peptidase_S1C"/>
</dbReference>
<dbReference type="Pfam" id="PF13365">
    <property type="entry name" value="Trypsin_2"/>
    <property type="match status" value="1"/>
</dbReference>
<keyword evidence="2" id="KW-0645">Protease</keyword>
<name>A0ABR7YC82_9SPHI</name>
<dbReference type="PRINTS" id="PR00834">
    <property type="entry name" value="PROTEASES2C"/>
</dbReference>
<keyword evidence="4" id="KW-1133">Transmembrane helix</keyword>
<accession>A0ABR7YC82</accession>
<keyword evidence="6" id="KW-1185">Reference proteome</keyword>
<feature type="transmembrane region" description="Helical" evidence="4">
    <location>
        <begin position="96"/>
        <end position="119"/>
    </location>
</feature>
<reference evidence="5 6" key="1">
    <citation type="submission" date="2020-08" db="EMBL/GenBank/DDBJ databases">
        <title>Sphingobacterium sp. DN04309 isolated from aquaculture water.</title>
        <authorList>
            <person name="Zhang M."/>
        </authorList>
    </citation>
    <scope>NUCLEOTIDE SEQUENCE [LARGE SCALE GENOMIC DNA]</scope>
    <source>
        <strain evidence="5 6">DN04309</strain>
    </source>
</reference>
<comment type="similarity">
    <text evidence="1">Belongs to the peptidase S1C family.</text>
</comment>
<sequence length="368" mass="41181">MQMQRHNFIEWADQYLRGELEPIDVQAFEDFCQSNPEYAQIFEEHKTFLKTFKDNESRNLFKAALGEGAEKVDFFKTEEEKDFGTKVISFWSKLQINTGIAAAVAVISVFSTLWFTGYFTDVKKATSDYSALRREMNSVKRNVTAQNKVLQNINKNEKPQKETPSHFGATGFLLTKDGYVVTNYHVVNGADSIQLQNNKGKAYRAEIIHTDAEKDLAILLISDSSFKNSKPIPYTFKKQLTDVGEDIYTIGFPRDEAVYGQGYLSSNTGYAGDTIAYQISIPVNPGNSGGPVLDAQGNVVGIISGKQKGIDGAAFAIKSKELIETLNRIPGESLKGNIVLNNKNALNKLSRTEQIKKLQDYIYIVKVY</sequence>
<evidence type="ECO:0000313" key="5">
    <source>
        <dbReference type="EMBL" id="MBD1428905.1"/>
    </source>
</evidence>
<dbReference type="PANTHER" id="PTHR43343:SF3">
    <property type="entry name" value="PROTEASE DO-LIKE 8, CHLOROPLASTIC"/>
    <property type="match status" value="1"/>
</dbReference>
<dbReference type="InterPro" id="IPR051201">
    <property type="entry name" value="Chloro_Bact_Ser_Proteases"/>
</dbReference>
<comment type="caution">
    <text evidence="5">The sequence shown here is derived from an EMBL/GenBank/DDBJ whole genome shotgun (WGS) entry which is preliminary data.</text>
</comment>
<organism evidence="5 6">
    <name type="scientific">Sphingobacterium litopenaei</name>
    <dbReference type="NCBI Taxonomy" id="2763500"/>
    <lineage>
        <taxon>Bacteria</taxon>
        <taxon>Pseudomonadati</taxon>
        <taxon>Bacteroidota</taxon>
        <taxon>Sphingobacteriia</taxon>
        <taxon>Sphingobacteriales</taxon>
        <taxon>Sphingobacteriaceae</taxon>
        <taxon>Sphingobacterium</taxon>
    </lineage>
</organism>
<evidence type="ECO:0000313" key="6">
    <source>
        <dbReference type="Proteomes" id="UP000651271"/>
    </source>
</evidence>
<evidence type="ECO:0000256" key="1">
    <source>
        <dbReference type="ARBA" id="ARBA00010541"/>
    </source>
</evidence>
<dbReference type="EMBL" id="JACOIJ010000006">
    <property type="protein sequence ID" value="MBD1428905.1"/>
    <property type="molecule type" value="Genomic_DNA"/>
</dbReference>
<gene>
    <name evidence="5" type="ORF">H8B04_04900</name>
</gene>
<dbReference type="InterPro" id="IPR009003">
    <property type="entry name" value="Peptidase_S1_PA"/>
</dbReference>
<protein>
    <submittedName>
        <fullName evidence="5">Trypsin-like peptidase domain-containing protein</fullName>
    </submittedName>
</protein>
<dbReference type="SUPFAM" id="SSF50494">
    <property type="entry name" value="Trypsin-like serine proteases"/>
    <property type="match status" value="1"/>
</dbReference>